<dbReference type="AlphaFoldDB" id="A0ABD5W2L8"/>
<dbReference type="PROSITE" id="PS51901">
    <property type="entry name" value="ACP_MB"/>
    <property type="match status" value="1"/>
</dbReference>
<keyword evidence="1 2" id="KW-0129">CBS domain</keyword>
<evidence type="ECO:0000256" key="1">
    <source>
        <dbReference type="ARBA" id="ARBA00023122"/>
    </source>
</evidence>
<dbReference type="PANTHER" id="PTHR43080:SF2">
    <property type="entry name" value="CBS DOMAIN-CONTAINING PROTEIN"/>
    <property type="match status" value="1"/>
</dbReference>
<dbReference type="Gene3D" id="3.10.580.10">
    <property type="entry name" value="CBS-domain"/>
    <property type="match status" value="1"/>
</dbReference>
<dbReference type="RefSeq" id="WP_267163228.1">
    <property type="nucleotide sequence ID" value="NZ_CP112972.1"/>
</dbReference>
<dbReference type="CDD" id="cd02205">
    <property type="entry name" value="CBS_pair_SF"/>
    <property type="match status" value="1"/>
</dbReference>
<feature type="domain" description="CBS" evidence="5">
    <location>
        <begin position="11"/>
        <end position="68"/>
    </location>
</feature>
<feature type="region of interest" description="Disordered" evidence="4">
    <location>
        <begin position="124"/>
        <end position="155"/>
    </location>
</feature>
<gene>
    <name evidence="7" type="ORF">ACFQQG_03905</name>
</gene>
<dbReference type="EMBL" id="JBHSZI010000001">
    <property type="protein sequence ID" value="MFC7057473.1"/>
    <property type="molecule type" value="Genomic_DNA"/>
</dbReference>
<dbReference type="GO" id="GO:0046872">
    <property type="term" value="F:metal ion binding"/>
    <property type="evidence" value="ECO:0007669"/>
    <property type="project" value="UniProtKB-KW"/>
</dbReference>
<feature type="domain" description="ACP-type MB" evidence="6">
    <location>
        <begin position="156"/>
        <end position="186"/>
    </location>
</feature>
<dbReference type="Proteomes" id="UP001596445">
    <property type="component" value="Unassembled WGS sequence"/>
</dbReference>
<feature type="binding site" evidence="3">
    <location>
        <position position="180"/>
    </location>
    <ligand>
        <name>Fe cation</name>
        <dbReference type="ChEBI" id="CHEBI:24875"/>
    </ligand>
</feature>
<proteinExistence type="predicted"/>
<feature type="binding site" evidence="3">
    <location>
        <position position="180"/>
    </location>
    <ligand>
        <name>Zn(2+)</name>
        <dbReference type="ChEBI" id="CHEBI:29105"/>
    </ligand>
</feature>
<keyword evidence="8" id="KW-1185">Reference proteome</keyword>
<evidence type="ECO:0000256" key="4">
    <source>
        <dbReference type="SAM" id="MobiDB-lite"/>
    </source>
</evidence>
<evidence type="ECO:0000259" key="5">
    <source>
        <dbReference type="PROSITE" id="PS51371"/>
    </source>
</evidence>
<reference evidence="7 8" key="1">
    <citation type="journal article" date="2019" name="Int. J. Syst. Evol. Microbiol.">
        <title>The Global Catalogue of Microorganisms (GCM) 10K type strain sequencing project: providing services to taxonomists for standard genome sequencing and annotation.</title>
        <authorList>
            <consortium name="The Broad Institute Genomics Platform"/>
            <consortium name="The Broad Institute Genome Sequencing Center for Infectious Disease"/>
            <person name="Wu L."/>
            <person name="Ma J."/>
        </authorList>
    </citation>
    <scope>NUCLEOTIDE SEQUENCE [LARGE SCALE GENOMIC DNA]</scope>
    <source>
        <strain evidence="7 8">JCM 30072</strain>
    </source>
</reference>
<evidence type="ECO:0000256" key="3">
    <source>
        <dbReference type="PROSITE-ProRule" id="PRU01249"/>
    </source>
</evidence>
<evidence type="ECO:0000256" key="2">
    <source>
        <dbReference type="PROSITE-ProRule" id="PRU00703"/>
    </source>
</evidence>
<feature type="binding site" evidence="3">
    <location>
        <position position="161"/>
    </location>
    <ligand>
        <name>Zn(2+)</name>
        <dbReference type="ChEBI" id="CHEBI:29105"/>
    </ligand>
</feature>
<dbReference type="SMART" id="SM00116">
    <property type="entry name" value="CBS"/>
    <property type="match status" value="2"/>
</dbReference>
<dbReference type="InterPro" id="IPR044065">
    <property type="entry name" value="ACP_MB"/>
</dbReference>
<evidence type="ECO:0000259" key="6">
    <source>
        <dbReference type="PROSITE" id="PS51901"/>
    </source>
</evidence>
<organism evidence="7 8">
    <name type="scientific">Halovenus salina</name>
    <dbReference type="NCBI Taxonomy" id="1510225"/>
    <lineage>
        <taxon>Archaea</taxon>
        <taxon>Methanobacteriati</taxon>
        <taxon>Methanobacteriota</taxon>
        <taxon>Stenosarchaea group</taxon>
        <taxon>Halobacteria</taxon>
        <taxon>Halobacteriales</taxon>
        <taxon>Haloarculaceae</taxon>
        <taxon>Halovenus</taxon>
    </lineage>
</organism>
<dbReference type="GeneID" id="76629338"/>
<evidence type="ECO:0000313" key="7">
    <source>
        <dbReference type="EMBL" id="MFC7057473.1"/>
    </source>
</evidence>
<dbReference type="InterPro" id="IPR051257">
    <property type="entry name" value="Diverse_CBS-Domain"/>
</dbReference>
<feature type="binding site" evidence="3">
    <location>
        <position position="183"/>
    </location>
    <ligand>
        <name>Fe cation</name>
        <dbReference type="ChEBI" id="CHEBI:24875"/>
    </ligand>
</feature>
<feature type="binding site" evidence="3">
    <location>
        <position position="164"/>
    </location>
    <ligand>
        <name>Zn(2+)</name>
        <dbReference type="ChEBI" id="CHEBI:29105"/>
    </ligand>
</feature>
<evidence type="ECO:0000313" key="8">
    <source>
        <dbReference type="Proteomes" id="UP001596445"/>
    </source>
</evidence>
<keyword evidence="3" id="KW-0862">Zinc</keyword>
<accession>A0ABD5W2L8</accession>
<dbReference type="PROSITE" id="PS51371">
    <property type="entry name" value="CBS"/>
    <property type="match status" value="2"/>
</dbReference>
<sequence>MNRDVTVQDVMDREYVGVSESDGLIDTVELLLRNDAETAVVQRGSELVGVMTQEDVLALVVEGPEPDTAAVGDAMTESVPTVSPDTGLDAAADMMSAQESHRLVVTAGPEPMGILSERDLLAGRELGGPAEPRDSERAVTEASTGMEGDSERGGYEDRSICEACGTFASDLSSFNGQLLCPDCRAM</sequence>
<dbReference type="Pfam" id="PF00571">
    <property type="entry name" value="CBS"/>
    <property type="match status" value="2"/>
</dbReference>
<dbReference type="PANTHER" id="PTHR43080">
    <property type="entry name" value="CBS DOMAIN-CONTAINING PROTEIN CBSX3, MITOCHONDRIAL"/>
    <property type="match status" value="1"/>
</dbReference>
<protein>
    <submittedName>
        <fullName evidence="7">CBS domain-containing protein</fullName>
    </submittedName>
</protein>
<dbReference type="SUPFAM" id="SSF54631">
    <property type="entry name" value="CBS-domain pair"/>
    <property type="match status" value="1"/>
</dbReference>
<dbReference type="InterPro" id="IPR000644">
    <property type="entry name" value="CBS_dom"/>
</dbReference>
<dbReference type="InterPro" id="IPR046342">
    <property type="entry name" value="CBS_dom_sf"/>
</dbReference>
<feature type="binding site" evidence="3">
    <location>
        <position position="161"/>
    </location>
    <ligand>
        <name>Fe cation</name>
        <dbReference type="ChEBI" id="CHEBI:24875"/>
    </ligand>
</feature>
<keyword evidence="3" id="KW-0479">Metal-binding</keyword>
<keyword evidence="3" id="KW-0408">Iron</keyword>
<feature type="domain" description="CBS" evidence="5">
    <location>
        <begin position="75"/>
        <end position="135"/>
    </location>
</feature>
<name>A0ABD5W2L8_9EURY</name>
<feature type="binding site" evidence="3">
    <location>
        <position position="183"/>
    </location>
    <ligand>
        <name>Zn(2+)</name>
        <dbReference type="ChEBI" id="CHEBI:29105"/>
    </ligand>
</feature>
<feature type="binding site" evidence="3">
    <location>
        <position position="164"/>
    </location>
    <ligand>
        <name>Fe cation</name>
        <dbReference type="ChEBI" id="CHEBI:24875"/>
    </ligand>
</feature>
<comment type="caution">
    <text evidence="7">The sequence shown here is derived from an EMBL/GenBank/DDBJ whole genome shotgun (WGS) entry which is preliminary data.</text>
</comment>